<feature type="domain" description="EamA" evidence="4">
    <location>
        <begin position="15"/>
        <end position="143"/>
    </location>
</feature>
<feature type="transmembrane region" description="Helical" evidence="3">
    <location>
        <begin position="159"/>
        <end position="176"/>
    </location>
</feature>
<comment type="subcellular location">
    <subcellularLocation>
        <location evidence="1">Endomembrane system</location>
        <topology evidence="1">Multi-pass membrane protein</topology>
    </subcellularLocation>
</comment>
<feature type="transmembrane region" description="Helical" evidence="3">
    <location>
        <begin position="41"/>
        <end position="60"/>
    </location>
</feature>
<evidence type="ECO:0000256" key="2">
    <source>
        <dbReference type="ARBA" id="ARBA00007362"/>
    </source>
</evidence>
<comment type="caution">
    <text evidence="5">The sequence shown here is derived from an EMBL/GenBank/DDBJ whole genome shotgun (WGS) entry which is preliminary data.</text>
</comment>
<gene>
    <name evidence="5" type="ORF">ACFFSY_11325</name>
</gene>
<accession>A0ABV5KMP2</accession>
<protein>
    <submittedName>
        <fullName evidence="5">DMT family transporter</fullName>
    </submittedName>
</protein>
<dbReference type="PANTHER" id="PTHR22911:SF102">
    <property type="entry name" value="MEMBRANE PROTEIN"/>
    <property type="match status" value="1"/>
</dbReference>
<feature type="transmembrane region" description="Helical" evidence="3">
    <location>
        <begin position="246"/>
        <end position="264"/>
    </location>
</feature>
<dbReference type="Pfam" id="PF00892">
    <property type="entry name" value="EamA"/>
    <property type="match status" value="2"/>
</dbReference>
<dbReference type="PANTHER" id="PTHR22911">
    <property type="entry name" value="ACYL-MALONYL CONDENSING ENZYME-RELATED"/>
    <property type="match status" value="1"/>
</dbReference>
<organism evidence="5 6">
    <name type="scientific">Paenibacillus aurantiacus</name>
    <dbReference type="NCBI Taxonomy" id="1936118"/>
    <lineage>
        <taxon>Bacteria</taxon>
        <taxon>Bacillati</taxon>
        <taxon>Bacillota</taxon>
        <taxon>Bacilli</taxon>
        <taxon>Bacillales</taxon>
        <taxon>Paenibacillaceae</taxon>
        <taxon>Paenibacillus</taxon>
    </lineage>
</organism>
<evidence type="ECO:0000256" key="1">
    <source>
        <dbReference type="ARBA" id="ARBA00004127"/>
    </source>
</evidence>
<dbReference type="EMBL" id="JBHMDO010000021">
    <property type="protein sequence ID" value="MFB9326504.1"/>
    <property type="molecule type" value="Genomic_DNA"/>
</dbReference>
<reference evidence="5 6" key="1">
    <citation type="submission" date="2024-09" db="EMBL/GenBank/DDBJ databases">
        <authorList>
            <person name="Sun Q."/>
            <person name="Mori K."/>
        </authorList>
    </citation>
    <scope>NUCLEOTIDE SEQUENCE [LARGE SCALE GENOMIC DNA]</scope>
    <source>
        <strain evidence="5 6">TISTR 2452</strain>
    </source>
</reference>
<proteinExistence type="inferred from homology"/>
<evidence type="ECO:0000313" key="5">
    <source>
        <dbReference type="EMBL" id="MFB9326504.1"/>
    </source>
</evidence>
<evidence type="ECO:0000256" key="3">
    <source>
        <dbReference type="SAM" id="Phobius"/>
    </source>
</evidence>
<sequence length="300" mass="32341">MMNTMNATGRRPLYGMLLAMTIFGTVGYAASFTGLSSYELVFVRCLCGTLFLAAGWILSGQAARERWNRKEVLLVLTSGLFLVFNWVFLFRAFELMPVTVAISIYYFAPVIVLLAGSLLFRERLTWLAVASIALCVTGTALVSGFRFDMPLSDSLGGGVLWAFLAALFYAALTLLGKGVRSMSPYAVSMLQTALGVVILPPFVHFGAYEGLTPGNWSASAIVGIVHTGLVYFLFFGSVRHLSARAISALVFLDPGVAILADMTLSGFRPTWPQAVGIALTFGGMAVTLIRRVGRSSQDDA</sequence>
<evidence type="ECO:0000259" key="4">
    <source>
        <dbReference type="Pfam" id="PF00892"/>
    </source>
</evidence>
<keyword evidence="3" id="KW-0812">Transmembrane</keyword>
<dbReference type="InterPro" id="IPR000620">
    <property type="entry name" value="EamA_dom"/>
</dbReference>
<feature type="transmembrane region" description="Helical" evidence="3">
    <location>
        <begin position="12"/>
        <end position="35"/>
    </location>
</feature>
<keyword evidence="6" id="KW-1185">Reference proteome</keyword>
<feature type="transmembrane region" description="Helical" evidence="3">
    <location>
        <begin position="215"/>
        <end position="234"/>
    </location>
</feature>
<dbReference type="RefSeq" id="WP_377493875.1">
    <property type="nucleotide sequence ID" value="NZ_JBHMDO010000021.1"/>
</dbReference>
<dbReference type="InterPro" id="IPR037185">
    <property type="entry name" value="EmrE-like"/>
</dbReference>
<keyword evidence="3" id="KW-1133">Transmembrane helix</keyword>
<evidence type="ECO:0000313" key="6">
    <source>
        <dbReference type="Proteomes" id="UP001589747"/>
    </source>
</evidence>
<comment type="similarity">
    <text evidence="2">Belongs to the EamA transporter family.</text>
</comment>
<feature type="transmembrane region" description="Helical" evidence="3">
    <location>
        <begin position="99"/>
        <end position="120"/>
    </location>
</feature>
<dbReference type="SUPFAM" id="SSF103481">
    <property type="entry name" value="Multidrug resistance efflux transporter EmrE"/>
    <property type="match status" value="2"/>
</dbReference>
<name>A0ABV5KMP2_9BACL</name>
<dbReference type="Gene3D" id="1.10.3730.20">
    <property type="match status" value="1"/>
</dbReference>
<feature type="domain" description="EamA" evidence="4">
    <location>
        <begin position="158"/>
        <end position="288"/>
    </location>
</feature>
<dbReference type="Proteomes" id="UP001589747">
    <property type="component" value="Unassembled WGS sequence"/>
</dbReference>
<feature type="transmembrane region" description="Helical" evidence="3">
    <location>
        <begin position="270"/>
        <end position="289"/>
    </location>
</feature>
<feature type="transmembrane region" description="Helical" evidence="3">
    <location>
        <begin position="127"/>
        <end position="147"/>
    </location>
</feature>
<feature type="transmembrane region" description="Helical" evidence="3">
    <location>
        <begin position="183"/>
        <end position="203"/>
    </location>
</feature>
<feature type="transmembrane region" description="Helical" evidence="3">
    <location>
        <begin position="72"/>
        <end position="93"/>
    </location>
</feature>
<keyword evidence="3" id="KW-0472">Membrane</keyword>